<dbReference type="GO" id="GO:0008625">
    <property type="term" value="P:extrinsic apoptotic signaling pathway via death domain receptors"/>
    <property type="evidence" value="ECO:0007669"/>
    <property type="project" value="UniProtKB-ARBA"/>
</dbReference>
<name>A0A8C4VJR1_9SAUR</name>
<keyword evidence="14" id="KW-0131">Cell cycle</keyword>
<dbReference type="RefSeq" id="XP_030411809.1">
    <property type="nucleotide sequence ID" value="XM_030555949.1"/>
</dbReference>
<feature type="compositionally biased region" description="Polar residues" evidence="18">
    <location>
        <begin position="619"/>
        <end position="632"/>
    </location>
</feature>
<keyword evidence="9" id="KW-0805">Transcription regulation</keyword>
<dbReference type="CTD" id="9994"/>
<dbReference type="Proteomes" id="UP000694390">
    <property type="component" value="Unassembled WGS sequence"/>
</dbReference>
<dbReference type="GeneID" id="115648393"/>
<sequence length="1934" mass="218548">MATDDDGLTLCDISYGASSFRDDDESSVDIYDGLDSTSVVSDNPAQNSTPTRNCLNLFDEILIEEGTAKEATYNDLKTEYGKCQQQIKELMKKFKEVQAQNSILQNENQALKKNISALIKTARVEINRKDEEISNLHQRLSEFPSHRNNYARTYHSGSTNTRCSEINKTKDPKFRASSLVDNTKTDHRVKTDCSKDVHHSYSSHNMEDGKSHLERRNAPYLLRYPPEELCYDSSHTCFQNFDHYSNKGDRREREMKNGEQYSRVNDNRYKRETYQSTGNSTDGEQGNTDSHQKLHIYSEKSGKRELQQESKSKKLKCSSPVENRTDRCVSAWEKQPTIKERSQTVESQGDEKGERSQNINKQDLETHDKEEKNFVQKNKSTEKQQEQPRRSVRLSSPHSKNESARNPHKSHKCLGEDCKRGTDGDCKRDRGVSDHSSREARSSPSTSSNREHKHMYSKESSSRYEWETTYSKSERHRTEEKRKRDKENQEESRHPRNERKLTKEITHQTAKESKKVTDATKNERNKSSKPEDTTRGADGLKDHKARKAEDDDKNGTKKEDLKLSFMEKLNLTLSPAKTQPLYQNNAIETDSKKASSEGSTETAGHTKMLTPAQPISIASVEQTKVPVQTNLEPKTPASEIKRKTENESLAETLDLVQPEALAETVDALQLELTNNTVSLPEARIEMDEADKTCKAPELESPMNHDEARNIDYDDLETISSDDFESHNVADDIRQMKSESLMHVVDTNDGVSGESFEYPAKENSALKTVPYKDGMTTSEPTDRDIPTDGGVPVIDQNTCNLEQNLPEPEISVVTSSHSDKIDPRTKARETNPVPADDDNSILSIDLNNLRYIPKVISPLNSPMRPLAKALRMESPCKGLVKSYNKDLTPESTIACPSKTLLNEVNKENQKPVCSPDKHLEMESQLNISSDELEEGEIVSDDDETKSERNSETSKISRGRASPETHNLSSSPHNQMSKTSSCNEDSGKLAYKKGNGNKSREKHKTGATRLSKERKKKKTVSIACLEKIVQIILEPSTVQEIMQMLKAIRKQIRKNYMKFKMHFPVQHFHRIIESAILNFTSLIKYLDFSKMSRLGETLKLTLCETIESKLRHVKKNATVEQLFEQQLTDMKKQLWKFVDERLDYLFEKIKRILVKLCDLISIGNESDEGKLEIITIQKQKCTTGHKNDVQKSRKKSQKVKSQKSEDYVLPKPVVSYQPFNKCHHDKNKTDAPKNVITKCLNSIDNTRNSQTQVLPSKENNLQATLTPLKSGRYEKEGFHMVRDAHKSDFNYELLTEQQTSSLTFNLVSDAQMGEIFKSLLQGSDLLEKSISSIDTDQWEFRTPEKQILESQKCRNNPASVIEEAVPIEACVKSRPVEGINWPAVSPERASSLSSRLQMPVDPDVLDESCMFEVPPSAVSSKDDECSLQRNKSFVSSILLEDLAVSLTIPSPLKSDAHLSFLKPENTSGSTPEGVLSAHYSEDALLEEEDATEQDIHLALESDNSSSRSSCSSWTSRSIVPGFPCDPSLPMQAVIMEKSNDHFIVKIRRAVPSISPTLDQTTLAEESLVSLTKKEKEEIISARIKKDNQDTTGTTVEEKDSKGDINVIDSTDELHNVSARREQAHDLPEPLKEPYSATREDEDPNLYNPFSEASNKNSNGSENTSEDFKLSQMHELKVPENKREISNTLVESPVKAEVAFPFECSVDAYIDLTEDIANESEVDLCNLAVESTLKVTEQEIHIGNLDKGDTKEEPLECSVNAYIDLTEELSSEIKADECDSKTKSTLNVDLGCQTSLDKTSKKRKKESVTDNSKSKKPKKETESASERNNKSSKKSEEEGLTPKRSCSKRTELPENKDPSTSSTSPRSLYAKNIIKKKGEVVVSWTRNDDREILLECQKNGPSGKTFISVAARLNKSPNQVSERFKQLMKLFKKSKCK</sequence>
<keyword evidence="11" id="KW-0010">Activator</keyword>
<dbReference type="PANTHER" id="PTHR15489">
    <property type="entry name" value="CASPASE 8 ASSOCIATED PROTEIN 2"/>
    <property type="match status" value="1"/>
</dbReference>
<evidence type="ECO:0000256" key="12">
    <source>
        <dbReference type="ARBA" id="ARBA00023163"/>
    </source>
</evidence>
<dbReference type="PANTHER" id="PTHR15489:SF2">
    <property type="entry name" value="CASP8-ASSOCIATED PROTEIN 2"/>
    <property type="match status" value="1"/>
</dbReference>
<evidence type="ECO:0000256" key="5">
    <source>
        <dbReference type="ARBA" id="ARBA00022491"/>
    </source>
</evidence>
<evidence type="ECO:0000256" key="18">
    <source>
        <dbReference type="SAM" id="MobiDB-lite"/>
    </source>
</evidence>
<evidence type="ECO:0000256" key="9">
    <source>
        <dbReference type="ARBA" id="ARBA00023015"/>
    </source>
</evidence>
<dbReference type="GeneTree" id="ENSGT00620000088063"/>
<feature type="region of interest" description="Disordered" evidence="18">
    <location>
        <begin position="925"/>
        <end position="1011"/>
    </location>
</feature>
<feature type="compositionally biased region" description="Basic residues" evidence="18">
    <location>
        <begin position="1190"/>
        <end position="1199"/>
    </location>
</feature>
<feature type="compositionally biased region" description="Basic and acidic residues" evidence="18">
    <location>
        <begin position="413"/>
        <end position="441"/>
    </location>
</feature>
<organism evidence="19 20">
    <name type="scientific">Gopherus evgoodei</name>
    <name type="common">Goodes thornscrub tortoise</name>
    <dbReference type="NCBI Taxonomy" id="1825980"/>
    <lineage>
        <taxon>Eukaryota</taxon>
        <taxon>Metazoa</taxon>
        <taxon>Chordata</taxon>
        <taxon>Craniata</taxon>
        <taxon>Vertebrata</taxon>
        <taxon>Euteleostomi</taxon>
        <taxon>Archelosauria</taxon>
        <taxon>Testudinata</taxon>
        <taxon>Testudines</taxon>
        <taxon>Cryptodira</taxon>
        <taxon>Durocryptodira</taxon>
        <taxon>Testudinoidea</taxon>
        <taxon>Testudinidae</taxon>
        <taxon>Gopherus</taxon>
    </lineage>
</organism>
<dbReference type="InterPro" id="IPR049257">
    <property type="entry name" value="Gon4l/CASP8AP2_myb-like"/>
</dbReference>
<feature type="region of interest" description="Disordered" evidence="18">
    <location>
        <begin position="810"/>
        <end position="835"/>
    </location>
</feature>
<feature type="compositionally biased region" description="Basic and acidic residues" evidence="18">
    <location>
        <begin position="244"/>
        <end position="257"/>
    </location>
</feature>
<feature type="region of interest" description="Disordered" evidence="18">
    <location>
        <begin position="576"/>
        <end position="641"/>
    </location>
</feature>
<reference evidence="19" key="1">
    <citation type="submission" date="2025-08" db="UniProtKB">
        <authorList>
            <consortium name="Ensembl"/>
        </authorList>
    </citation>
    <scope>IDENTIFICATION</scope>
</reference>
<gene>
    <name evidence="19" type="primary">CASP8AP2</name>
</gene>
<feature type="compositionally biased region" description="Polar residues" evidence="18">
    <location>
        <begin position="1648"/>
        <end position="1660"/>
    </location>
</feature>
<proteinExistence type="predicted"/>
<dbReference type="GO" id="GO:0003714">
    <property type="term" value="F:transcription corepressor activity"/>
    <property type="evidence" value="ECO:0007669"/>
    <property type="project" value="TreeGrafter"/>
</dbReference>
<dbReference type="FunFam" id="1.10.10.60:FF:000265">
    <property type="entry name" value="CASP8-associated protein 2 isoform X1"/>
    <property type="match status" value="1"/>
</dbReference>
<dbReference type="RefSeq" id="XP_030411808.1">
    <property type="nucleotide sequence ID" value="XM_030555948.1"/>
</dbReference>
<evidence type="ECO:0000256" key="10">
    <source>
        <dbReference type="ARBA" id="ARBA00023128"/>
    </source>
</evidence>
<keyword evidence="13" id="KW-0539">Nucleus</keyword>
<protein>
    <recommendedName>
        <fullName evidence="15">CASP8-associated protein 2</fullName>
    </recommendedName>
    <alternativeName>
        <fullName evidence="16">FLICE-associated huge protein</fullName>
    </alternativeName>
</protein>
<keyword evidence="5" id="KW-0678">Repressor</keyword>
<evidence type="ECO:0000256" key="16">
    <source>
        <dbReference type="ARBA" id="ARBA00078515"/>
    </source>
</evidence>
<evidence type="ECO:0000256" key="3">
    <source>
        <dbReference type="ARBA" id="ARBA00004496"/>
    </source>
</evidence>
<comment type="subcellular location">
    <subcellularLocation>
        <location evidence="3">Cytoplasm</location>
    </subcellularLocation>
    <subcellularLocation>
        <location evidence="1">Mitochondrion</location>
    </subcellularLocation>
    <subcellularLocation>
        <location evidence="2">Nucleus</location>
        <location evidence="2">PML body</location>
    </subcellularLocation>
</comment>
<feature type="compositionally biased region" description="Basic and acidic residues" evidence="18">
    <location>
        <begin position="1845"/>
        <end position="1854"/>
    </location>
</feature>
<feature type="compositionally biased region" description="Polar residues" evidence="18">
    <location>
        <begin position="274"/>
        <end position="289"/>
    </location>
</feature>
<keyword evidence="10" id="KW-0496">Mitochondrion</keyword>
<feature type="compositionally biased region" description="Basic residues" evidence="18">
    <location>
        <begin position="998"/>
        <end position="1011"/>
    </location>
</feature>
<keyword evidence="17" id="KW-0175">Coiled coil</keyword>
<evidence type="ECO:0000256" key="2">
    <source>
        <dbReference type="ARBA" id="ARBA00004322"/>
    </source>
</evidence>
<evidence type="ECO:0000256" key="11">
    <source>
        <dbReference type="ARBA" id="ARBA00023159"/>
    </source>
</evidence>
<evidence type="ECO:0000256" key="8">
    <source>
        <dbReference type="ARBA" id="ARBA00022990"/>
    </source>
</evidence>
<feature type="compositionally biased region" description="Basic and acidic residues" evidence="18">
    <location>
        <begin position="816"/>
        <end position="828"/>
    </location>
</feature>
<dbReference type="GO" id="GO:0005739">
    <property type="term" value="C:mitochondrion"/>
    <property type="evidence" value="ECO:0007669"/>
    <property type="project" value="UniProtKB-SubCell"/>
</dbReference>
<feature type="compositionally biased region" description="Polar residues" evidence="18">
    <location>
        <begin position="962"/>
        <end position="982"/>
    </location>
</feature>
<feature type="compositionally biased region" description="Basic and acidic residues" evidence="18">
    <location>
        <begin position="1609"/>
        <end position="1629"/>
    </location>
</feature>
<evidence type="ECO:0000256" key="1">
    <source>
        <dbReference type="ARBA" id="ARBA00004173"/>
    </source>
</evidence>
<evidence type="ECO:0000256" key="4">
    <source>
        <dbReference type="ARBA" id="ARBA00022490"/>
    </source>
</evidence>
<keyword evidence="4" id="KW-0963">Cytoplasm</keyword>
<dbReference type="GO" id="GO:0016605">
    <property type="term" value="C:PML body"/>
    <property type="evidence" value="ECO:0007669"/>
    <property type="project" value="UniProtKB-SubCell"/>
</dbReference>
<feature type="region of interest" description="Disordered" evidence="18">
    <location>
        <begin position="325"/>
        <end position="561"/>
    </location>
</feature>
<keyword evidence="12" id="KW-0804">Transcription</keyword>
<feature type="compositionally biased region" description="Basic and acidic residues" evidence="18">
    <location>
        <begin position="362"/>
        <end position="389"/>
    </location>
</feature>
<feature type="region of interest" description="Disordered" evidence="18">
    <location>
        <begin position="243"/>
        <end position="290"/>
    </location>
</feature>
<keyword evidence="20" id="KW-1185">Reference proteome</keyword>
<evidence type="ECO:0000256" key="7">
    <source>
        <dbReference type="ARBA" id="ARBA00022703"/>
    </source>
</evidence>
<feature type="region of interest" description="Disordered" evidence="18">
    <location>
        <begin position="1582"/>
        <end position="1601"/>
    </location>
</feature>
<dbReference type="RefSeq" id="XP_030411811.1">
    <property type="nucleotide sequence ID" value="XM_030555951.1"/>
</dbReference>
<dbReference type="Pfam" id="PF21227">
    <property type="entry name" value="Myb_DNA-binding_7"/>
    <property type="match status" value="1"/>
</dbReference>
<keyword evidence="7" id="KW-0053">Apoptosis</keyword>
<feature type="region of interest" description="Disordered" evidence="18">
    <location>
        <begin position="1609"/>
        <end position="1669"/>
    </location>
</feature>
<dbReference type="OrthoDB" id="1938039at2759"/>
<feature type="region of interest" description="Disordered" evidence="18">
    <location>
        <begin position="1183"/>
        <end position="1203"/>
    </location>
</feature>
<accession>A0A8C4VJR1</accession>
<dbReference type="Gene3D" id="1.10.10.60">
    <property type="entry name" value="Homeodomain-like"/>
    <property type="match status" value="1"/>
</dbReference>
<dbReference type="InterPro" id="IPR009057">
    <property type="entry name" value="Homeodomain-like_sf"/>
</dbReference>
<reference evidence="19" key="2">
    <citation type="submission" date="2025-09" db="UniProtKB">
        <authorList>
            <consortium name="Ensembl"/>
        </authorList>
    </citation>
    <scope>IDENTIFICATION</scope>
</reference>
<feature type="coiled-coil region" evidence="17">
    <location>
        <begin position="73"/>
        <end position="139"/>
    </location>
</feature>
<feature type="compositionally biased region" description="Polar residues" evidence="18">
    <location>
        <begin position="576"/>
        <end position="588"/>
    </location>
</feature>
<evidence type="ECO:0000256" key="17">
    <source>
        <dbReference type="SAM" id="Coils"/>
    </source>
</evidence>
<keyword evidence="8" id="KW-0007">Acetylation</keyword>
<feature type="compositionally biased region" description="Basic and acidic residues" evidence="18">
    <location>
        <begin position="1816"/>
        <end position="1838"/>
    </location>
</feature>
<feature type="region of interest" description="Disordered" evidence="18">
    <location>
        <begin position="1796"/>
        <end position="1864"/>
    </location>
</feature>
<evidence type="ECO:0000256" key="6">
    <source>
        <dbReference type="ARBA" id="ARBA00022553"/>
    </source>
</evidence>
<evidence type="ECO:0000313" key="20">
    <source>
        <dbReference type="Proteomes" id="UP000694390"/>
    </source>
</evidence>
<evidence type="ECO:0000256" key="14">
    <source>
        <dbReference type="ARBA" id="ARBA00023306"/>
    </source>
</evidence>
<dbReference type="InterPro" id="IPR039674">
    <property type="entry name" value="FLASH"/>
</dbReference>
<dbReference type="Ensembl" id="ENSGEVT00005003586.1">
    <property type="protein sequence ID" value="ENSGEVP00005003429.1"/>
    <property type="gene ID" value="ENSGEVG00005002506.1"/>
</dbReference>
<feature type="compositionally biased region" description="Basic and acidic residues" evidence="18">
    <location>
        <begin position="454"/>
        <end position="561"/>
    </location>
</feature>
<evidence type="ECO:0000256" key="15">
    <source>
        <dbReference type="ARBA" id="ARBA00069865"/>
    </source>
</evidence>
<dbReference type="CDD" id="cd12202">
    <property type="entry name" value="CASP8AP2"/>
    <property type="match status" value="1"/>
</dbReference>
<evidence type="ECO:0000313" key="19">
    <source>
        <dbReference type="Ensembl" id="ENSGEVP00005003429.1"/>
    </source>
</evidence>
<feature type="compositionally biased region" description="Acidic residues" evidence="18">
    <location>
        <begin position="929"/>
        <end position="943"/>
    </location>
</feature>
<keyword evidence="6" id="KW-0597">Phosphoprotein</keyword>
<dbReference type="RefSeq" id="XP_030411810.1">
    <property type="nucleotide sequence ID" value="XM_030555950.1"/>
</dbReference>
<dbReference type="GO" id="GO:0036337">
    <property type="term" value="P:Fas signaling pathway"/>
    <property type="evidence" value="ECO:0007669"/>
    <property type="project" value="TreeGrafter"/>
</dbReference>
<evidence type="ECO:0000256" key="13">
    <source>
        <dbReference type="ARBA" id="ARBA00023242"/>
    </source>
</evidence>
<dbReference type="SUPFAM" id="SSF46689">
    <property type="entry name" value="Homeodomain-like"/>
    <property type="match status" value="1"/>
</dbReference>
<feature type="compositionally biased region" description="Basic and acidic residues" evidence="18">
    <location>
        <begin position="336"/>
        <end position="355"/>
    </location>
</feature>